<evidence type="ECO:0000256" key="2">
    <source>
        <dbReference type="ARBA" id="ARBA00022454"/>
    </source>
</evidence>
<sequence length="311" mass="35665">MTPPVVPAPVTPSRIELPNSSVGIDGPGHPSIRASTRYLSPSKRRQLMFGTPPVVRTPSRAPPPPRVVTPRNEAIQLPDPPQLPELIIGKDPELRGVLSNHLESLDRLIDRYSQLKLGLAHSLNAQLADAEHERTNAKCELAVLQKQFLETSEANERLKQELNVARARSRQMTDDRRGMELKLSELRSFLSECQKRSESLQRKKSTEKKELGEFFKQAREELKFLEQITGMRVSVGAVDRLKFEFKLIDMNNYDRPFFIELDLSEFDYKIVEIEPPLVNAQDLLKNLNVDRNFFRFLSEIRKSFSQHSKNQ</sequence>
<comment type="caution">
    <text evidence="13">The sequence shown here is derived from an EMBL/GenBank/DDBJ whole genome shotgun (WGS) entry which is preliminary data.</text>
</comment>
<keyword evidence="4 9" id="KW-0498">Mitosis</keyword>
<accession>A0AAV0BR47</accession>
<feature type="domain" description="Chromosome segregation protein Spc25 C-terminal" evidence="12">
    <location>
        <begin position="238"/>
        <end position="304"/>
    </location>
</feature>
<evidence type="ECO:0000256" key="6">
    <source>
        <dbReference type="ARBA" id="ARBA00023054"/>
    </source>
</evidence>
<keyword evidence="9" id="KW-0539">Nucleus</keyword>
<evidence type="ECO:0000313" key="14">
    <source>
        <dbReference type="Proteomes" id="UP001153365"/>
    </source>
</evidence>
<evidence type="ECO:0000256" key="1">
    <source>
        <dbReference type="ARBA" id="ARBA00006379"/>
    </source>
</evidence>
<dbReference type="InterPro" id="IPR013255">
    <property type="entry name" value="Spc25_C"/>
</dbReference>
<dbReference type="EMBL" id="CALTRL010006048">
    <property type="protein sequence ID" value="CAH7689166.1"/>
    <property type="molecule type" value="Genomic_DNA"/>
</dbReference>
<evidence type="ECO:0000313" key="13">
    <source>
        <dbReference type="EMBL" id="CAH7689166.1"/>
    </source>
</evidence>
<dbReference type="Gene3D" id="3.30.457.50">
    <property type="entry name" value="Chromosome segregation protein Spc25"/>
    <property type="match status" value="1"/>
</dbReference>
<keyword evidence="14" id="KW-1185">Reference proteome</keyword>
<dbReference type="Pfam" id="PF08234">
    <property type="entry name" value="Spindle_Spc25"/>
    <property type="match status" value="1"/>
</dbReference>
<proteinExistence type="inferred from homology"/>
<comment type="subunit">
    <text evidence="9">Component of the NDC80 complex.</text>
</comment>
<dbReference type="AlphaFoldDB" id="A0AAV0BR47"/>
<evidence type="ECO:0000256" key="5">
    <source>
        <dbReference type="ARBA" id="ARBA00022838"/>
    </source>
</evidence>
<comment type="function">
    <text evidence="9">Acts as a component of the essential kinetochore-associated NDC80 complex, which is required for chromosome segregation and spindle checkpoint activity.</text>
</comment>
<feature type="region of interest" description="Disordered" evidence="11">
    <location>
        <begin position="1"/>
        <end position="31"/>
    </location>
</feature>
<dbReference type="CDD" id="cd23784">
    <property type="entry name" value="RWD_Spc25"/>
    <property type="match status" value="1"/>
</dbReference>
<evidence type="ECO:0000256" key="4">
    <source>
        <dbReference type="ARBA" id="ARBA00022776"/>
    </source>
</evidence>
<keyword evidence="7 9" id="KW-0131">Cell cycle</keyword>
<evidence type="ECO:0000256" key="9">
    <source>
        <dbReference type="RuleBase" id="RU367150"/>
    </source>
</evidence>
<dbReference type="GO" id="GO:0031262">
    <property type="term" value="C:Ndc80 complex"/>
    <property type="evidence" value="ECO:0007669"/>
    <property type="project" value="InterPro"/>
</dbReference>
<comment type="subcellular location">
    <subcellularLocation>
        <location evidence="9">Nucleus</location>
    </subcellularLocation>
    <subcellularLocation>
        <location evidence="9">Chromosome</location>
        <location evidence="9">Centromere</location>
        <location evidence="9">Kinetochore</location>
    </subcellularLocation>
</comment>
<dbReference type="InterPro" id="IPR045143">
    <property type="entry name" value="Spc25"/>
</dbReference>
<protein>
    <recommendedName>
        <fullName evidence="9">Kinetochore protein SPC25</fullName>
    </recommendedName>
</protein>
<feature type="coiled-coil region" evidence="10">
    <location>
        <begin position="120"/>
        <end position="210"/>
    </location>
</feature>
<evidence type="ECO:0000256" key="7">
    <source>
        <dbReference type="ARBA" id="ARBA00023306"/>
    </source>
</evidence>
<keyword evidence="5 9" id="KW-0995">Kinetochore</keyword>
<dbReference type="PANTHER" id="PTHR14281">
    <property type="entry name" value="KINETOCHORE PROTEIN SPC25-RELATED"/>
    <property type="match status" value="1"/>
</dbReference>
<keyword evidence="3 9" id="KW-0132">Cell division</keyword>
<organism evidence="13 14">
    <name type="scientific">Phakopsora pachyrhizi</name>
    <name type="common">Asian soybean rust disease fungus</name>
    <dbReference type="NCBI Taxonomy" id="170000"/>
    <lineage>
        <taxon>Eukaryota</taxon>
        <taxon>Fungi</taxon>
        <taxon>Dikarya</taxon>
        <taxon>Basidiomycota</taxon>
        <taxon>Pucciniomycotina</taxon>
        <taxon>Pucciniomycetes</taxon>
        <taxon>Pucciniales</taxon>
        <taxon>Phakopsoraceae</taxon>
        <taxon>Phakopsora</taxon>
    </lineage>
</organism>
<comment type="similarity">
    <text evidence="1 9">Belongs to the SPC25 family.</text>
</comment>
<evidence type="ECO:0000256" key="3">
    <source>
        <dbReference type="ARBA" id="ARBA00022618"/>
    </source>
</evidence>
<evidence type="ECO:0000256" key="8">
    <source>
        <dbReference type="ARBA" id="ARBA00023328"/>
    </source>
</evidence>
<evidence type="ECO:0000259" key="12">
    <source>
        <dbReference type="Pfam" id="PF08234"/>
    </source>
</evidence>
<dbReference type="Proteomes" id="UP001153365">
    <property type="component" value="Unassembled WGS sequence"/>
</dbReference>
<evidence type="ECO:0000256" key="11">
    <source>
        <dbReference type="SAM" id="MobiDB-lite"/>
    </source>
</evidence>
<keyword evidence="2 9" id="KW-0158">Chromosome</keyword>
<evidence type="ECO:0000256" key="10">
    <source>
        <dbReference type="SAM" id="Coils"/>
    </source>
</evidence>
<gene>
    <name evidence="13" type="ORF">PPACK8108_LOCUS24234</name>
</gene>
<name>A0AAV0BR47_PHAPC</name>
<dbReference type="GO" id="GO:0051301">
    <property type="term" value="P:cell division"/>
    <property type="evidence" value="ECO:0007669"/>
    <property type="project" value="UniProtKB-UniRule"/>
</dbReference>
<feature type="compositionally biased region" description="Pro residues" evidence="11">
    <location>
        <begin position="1"/>
        <end position="10"/>
    </location>
</feature>
<feature type="region of interest" description="Disordered" evidence="11">
    <location>
        <begin position="52"/>
        <end position="81"/>
    </location>
</feature>
<dbReference type="PANTHER" id="PTHR14281:SF0">
    <property type="entry name" value="KINETOCHORE PROTEIN SPC25"/>
    <property type="match status" value="1"/>
</dbReference>
<keyword evidence="8 9" id="KW-0137">Centromere</keyword>
<keyword evidence="6 10" id="KW-0175">Coiled coil</keyword>
<reference evidence="13" key="1">
    <citation type="submission" date="2022-06" db="EMBL/GenBank/DDBJ databases">
        <authorList>
            <consortium name="SYNGENTA / RWTH Aachen University"/>
        </authorList>
    </citation>
    <scope>NUCLEOTIDE SEQUENCE</scope>
</reference>
<dbReference type="GO" id="GO:0007059">
    <property type="term" value="P:chromosome segregation"/>
    <property type="evidence" value="ECO:0007669"/>
    <property type="project" value="InterPro"/>
</dbReference>
<dbReference type="GO" id="GO:0005634">
    <property type="term" value="C:nucleus"/>
    <property type="evidence" value="ECO:0007669"/>
    <property type="project" value="UniProtKB-SubCell"/>
</dbReference>